<comment type="caution">
    <text evidence="2">The sequence shown here is derived from an EMBL/GenBank/DDBJ whole genome shotgun (WGS) entry which is preliminary data.</text>
</comment>
<dbReference type="Proteomes" id="UP001152622">
    <property type="component" value="Chromosome 23"/>
</dbReference>
<evidence type="ECO:0000313" key="2">
    <source>
        <dbReference type="EMBL" id="KAJ8333385.1"/>
    </source>
</evidence>
<evidence type="ECO:0000313" key="3">
    <source>
        <dbReference type="Proteomes" id="UP001152622"/>
    </source>
</evidence>
<name>A0A9Q1E750_SYNKA</name>
<feature type="region of interest" description="Disordered" evidence="1">
    <location>
        <begin position="112"/>
        <end position="143"/>
    </location>
</feature>
<dbReference type="EMBL" id="JAINUF010000023">
    <property type="protein sequence ID" value="KAJ8333385.1"/>
    <property type="molecule type" value="Genomic_DNA"/>
</dbReference>
<evidence type="ECO:0000256" key="1">
    <source>
        <dbReference type="SAM" id="MobiDB-lite"/>
    </source>
</evidence>
<organism evidence="2 3">
    <name type="scientific">Synaphobranchus kaupii</name>
    <name type="common">Kaup's arrowtooth eel</name>
    <dbReference type="NCBI Taxonomy" id="118154"/>
    <lineage>
        <taxon>Eukaryota</taxon>
        <taxon>Metazoa</taxon>
        <taxon>Chordata</taxon>
        <taxon>Craniata</taxon>
        <taxon>Vertebrata</taxon>
        <taxon>Euteleostomi</taxon>
        <taxon>Actinopterygii</taxon>
        <taxon>Neopterygii</taxon>
        <taxon>Teleostei</taxon>
        <taxon>Anguilliformes</taxon>
        <taxon>Synaphobranchidae</taxon>
        <taxon>Synaphobranchus</taxon>
    </lineage>
</organism>
<gene>
    <name evidence="2" type="ORF">SKAU_G00413930</name>
</gene>
<reference evidence="2" key="1">
    <citation type="journal article" date="2023" name="Science">
        <title>Genome structures resolve the early diversification of teleost fishes.</title>
        <authorList>
            <person name="Parey E."/>
            <person name="Louis A."/>
            <person name="Montfort J."/>
            <person name="Bouchez O."/>
            <person name="Roques C."/>
            <person name="Iampietro C."/>
            <person name="Lluch J."/>
            <person name="Castinel A."/>
            <person name="Donnadieu C."/>
            <person name="Desvignes T."/>
            <person name="Floi Bucao C."/>
            <person name="Jouanno E."/>
            <person name="Wen M."/>
            <person name="Mejri S."/>
            <person name="Dirks R."/>
            <person name="Jansen H."/>
            <person name="Henkel C."/>
            <person name="Chen W.J."/>
            <person name="Zahm M."/>
            <person name="Cabau C."/>
            <person name="Klopp C."/>
            <person name="Thompson A.W."/>
            <person name="Robinson-Rechavi M."/>
            <person name="Braasch I."/>
            <person name="Lecointre G."/>
            <person name="Bobe J."/>
            <person name="Postlethwait J.H."/>
            <person name="Berthelot C."/>
            <person name="Roest Crollius H."/>
            <person name="Guiguen Y."/>
        </authorList>
    </citation>
    <scope>NUCLEOTIDE SEQUENCE</scope>
    <source>
        <strain evidence="2">WJC10195</strain>
    </source>
</reference>
<accession>A0A9Q1E750</accession>
<sequence length="143" mass="15790">MDLRPGGKSFSNPIKLTGQHSKRFHLVWRNARAGWPQSPSTRFQLARRLDVRFFRSPGRPLPRLDDANAPKLSASVFRAVASRVLAKCFLLPKVCEAVSTCVDISQAADVHRPSRSLPQTATRAVRSPPSVPAPVQEEAWPGV</sequence>
<proteinExistence type="predicted"/>
<keyword evidence="3" id="KW-1185">Reference proteome</keyword>
<protein>
    <submittedName>
        <fullName evidence="2">Uncharacterized protein</fullName>
    </submittedName>
</protein>
<dbReference type="AlphaFoldDB" id="A0A9Q1E750"/>